<keyword evidence="12" id="KW-1185">Reference proteome</keyword>
<keyword evidence="2" id="KW-0540">Nuclease</keyword>
<dbReference type="SMART" id="SM00474">
    <property type="entry name" value="35EXOc"/>
    <property type="match status" value="1"/>
</dbReference>
<evidence type="ECO:0000313" key="12">
    <source>
        <dbReference type="Proteomes" id="UP000008743"/>
    </source>
</evidence>
<keyword evidence="3" id="KW-0479">Metal-binding</keyword>
<evidence type="ECO:0000256" key="1">
    <source>
        <dbReference type="ARBA" id="ARBA00004123"/>
    </source>
</evidence>
<dbReference type="PANTHER" id="PTHR13620">
    <property type="entry name" value="3-5 EXONUCLEASE"/>
    <property type="match status" value="1"/>
</dbReference>
<dbReference type="Gene3D" id="3.30.420.10">
    <property type="entry name" value="Ribonuclease H-like superfamily/Ribonuclease H"/>
    <property type="match status" value="1"/>
</dbReference>
<keyword evidence="4" id="KW-0378">Hydrolase</keyword>
<dbReference type="GO" id="GO:0046872">
    <property type="term" value="F:metal ion binding"/>
    <property type="evidence" value="ECO:0007669"/>
    <property type="project" value="UniProtKB-KW"/>
</dbReference>
<dbReference type="SUPFAM" id="SSF53098">
    <property type="entry name" value="Ribonuclease H-like"/>
    <property type="match status" value="1"/>
</dbReference>
<proteinExistence type="predicted"/>
<feature type="domain" description="3'-5' exonuclease" evidence="10">
    <location>
        <begin position="173"/>
        <end position="364"/>
    </location>
</feature>
<dbReference type="OrthoDB" id="1920326at2759"/>
<name>A0A0D2WNE3_CAPO3</name>
<sequence>MKRTSADADLDTTECSTTTIQQNAAGLMSPLLSQDISEPCSDFESDAALNALLVGLQADCSQPTPASEPGASARPRRVLPATFYMADASAPYQATATQATVGDQGDDQQQVVQAASKRRTLPWASAPAVAPTLTTEGSAASSMTNLKDETTGSPQLEVGLPRFQFSGSVVYITDVEVGQIQCADLMSQLVSRLSTEGQDGADGQVAPALGFDIEWFAPFIRGQKARPTALLQLAVENGPCYLFHLIQMQGIPPALQELLADSRIAKVGVGIKNDVTRLVRDYSLKVNGAVDLEELAAVRVVPLRTRWSLQALVQKTLNCLLDKSSELRLGNWEEAPLSWEMQEYAANDAHASLQTYLALVAMPVLNYSFSNGIPMLTGDDDKPNP</sequence>
<dbReference type="InterPro" id="IPR012337">
    <property type="entry name" value="RNaseH-like_sf"/>
</dbReference>
<dbReference type="InterPro" id="IPR002562">
    <property type="entry name" value="3'-5'_exonuclease_dom"/>
</dbReference>
<dbReference type="GO" id="GO:0005634">
    <property type="term" value="C:nucleus"/>
    <property type="evidence" value="ECO:0007669"/>
    <property type="project" value="UniProtKB-SubCell"/>
</dbReference>
<dbReference type="eggNOG" id="KOG4373">
    <property type="taxonomic scope" value="Eukaryota"/>
</dbReference>
<dbReference type="AlphaFoldDB" id="A0A0D2WNE3"/>
<evidence type="ECO:0000256" key="8">
    <source>
        <dbReference type="ARBA" id="ARBA00040531"/>
    </source>
</evidence>
<dbReference type="GO" id="GO:0003676">
    <property type="term" value="F:nucleic acid binding"/>
    <property type="evidence" value="ECO:0007669"/>
    <property type="project" value="InterPro"/>
</dbReference>
<dbReference type="GO" id="GO:0006139">
    <property type="term" value="P:nucleobase-containing compound metabolic process"/>
    <property type="evidence" value="ECO:0007669"/>
    <property type="project" value="InterPro"/>
</dbReference>
<evidence type="ECO:0000256" key="2">
    <source>
        <dbReference type="ARBA" id="ARBA00022722"/>
    </source>
</evidence>
<dbReference type="CDD" id="cd06141">
    <property type="entry name" value="WRN_exo"/>
    <property type="match status" value="1"/>
</dbReference>
<keyword evidence="5" id="KW-0269">Exonuclease</keyword>
<evidence type="ECO:0000313" key="11">
    <source>
        <dbReference type="EMBL" id="KJE92590.1"/>
    </source>
</evidence>
<dbReference type="STRING" id="595528.A0A0D2WNE3"/>
<dbReference type="InterPro" id="IPR051132">
    <property type="entry name" value="3-5_Exonuclease_domain"/>
</dbReference>
<protein>
    <recommendedName>
        <fullName evidence="8">3'-5' exonuclease</fullName>
    </recommendedName>
    <alternativeName>
        <fullName evidence="9">Werner Syndrome-like exonuclease</fullName>
    </alternativeName>
</protein>
<dbReference type="PhylomeDB" id="A0A0D2WNE3"/>
<accession>A0A0D2WNE3</accession>
<dbReference type="Proteomes" id="UP000008743">
    <property type="component" value="Unassembled WGS sequence"/>
</dbReference>
<dbReference type="InParanoid" id="A0A0D2WNE3"/>
<gene>
    <name evidence="11" type="ORF">CAOG_003523</name>
</gene>
<evidence type="ECO:0000256" key="9">
    <source>
        <dbReference type="ARBA" id="ARBA00042761"/>
    </source>
</evidence>
<dbReference type="Pfam" id="PF01612">
    <property type="entry name" value="DNA_pol_A_exo1"/>
    <property type="match status" value="1"/>
</dbReference>
<comment type="subcellular location">
    <subcellularLocation>
        <location evidence="1">Nucleus</location>
    </subcellularLocation>
</comment>
<dbReference type="EMBL" id="KE346364">
    <property type="protein sequence ID" value="KJE92590.1"/>
    <property type="molecule type" value="Genomic_DNA"/>
</dbReference>
<keyword evidence="6" id="KW-0460">Magnesium</keyword>
<dbReference type="PANTHER" id="PTHR13620:SF109">
    <property type="entry name" value="3'-5' EXONUCLEASE"/>
    <property type="match status" value="1"/>
</dbReference>
<organism evidence="11 12">
    <name type="scientific">Capsaspora owczarzaki (strain ATCC 30864)</name>
    <dbReference type="NCBI Taxonomy" id="595528"/>
    <lineage>
        <taxon>Eukaryota</taxon>
        <taxon>Filasterea</taxon>
        <taxon>Capsaspora</taxon>
    </lineage>
</organism>
<reference evidence="12" key="1">
    <citation type="submission" date="2011-02" db="EMBL/GenBank/DDBJ databases">
        <title>The Genome Sequence of Capsaspora owczarzaki ATCC 30864.</title>
        <authorList>
            <person name="Russ C."/>
            <person name="Cuomo C."/>
            <person name="Burger G."/>
            <person name="Gray M.W."/>
            <person name="Holland P.W.H."/>
            <person name="King N."/>
            <person name="Lang F.B.F."/>
            <person name="Roger A.J."/>
            <person name="Ruiz-Trillo I."/>
            <person name="Young S.K."/>
            <person name="Zeng Q."/>
            <person name="Gargeya S."/>
            <person name="Alvarado L."/>
            <person name="Berlin A."/>
            <person name="Chapman S.B."/>
            <person name="Chen Z."/>
            <person name="Freedman E."/>
            <person name="Gellesch M."/>
            <person name="Goldberg J."/>
            <person name="Griggs A."/>
            <person name="Gujja S."/>
            <person name="Heilman E."/>
            <person name="Heiman D."/>
            <person name="Howarth C."/>
            <person name="Mehta T."/>
            <person name="Neiman D."/>
            <person name="Pearson M."/>
            <person name="Roberts A."/>
            <person name="Saif S."/>
            <person name="Shea T."/>
            <person name="Shenoy N."/>
            <person name="Sisk P."/>
            <person name="Stolte C."/>
            <person name="Sykes S."/>
            <person name="White J."/>
            <person name="Yandava C."/>
            <person name="Haas B."/>
            <person name="Nusbaum C."/>
            <person name="Birren B."/>
        </authorList>
    </citation>
    <scope>NUCLEOTIDE SEQUENCE</scope>
    <source>
        <strain evidence="12">ATCC 30864</strain>
    </source>
</reference>
<keyword evidence="7" id="KW-0539">Nucleus</keyword>
<evidence type="ECO:0000256" key="5">
    <source>
        <dbReference type="ARBA" id="ARBA00022839"/>
    </source>
</evidence>
<evidence type="ECO:0000256" key="7">
    <source>
        <dbReference type="ARBA" id="ARBA00023242"/>
    </source>
</evidence>
<dbReference type="InterPro" id="IPR036397">
    <property type="entry name" value="RNaseH_sf"/>
</dbReference>
<dbReference type="OMA" id="QDISEPC"/>
<evidence type="ECO:0000259" key="10">
    <source>
        <dbReference type="SMART" id="SM00474"/>
    </source>
</evidence>
<evidence type="ECO:0000256" key="4">
    <source>
        <dbReference type="ARBA" id="ARBA00022801"/>
    </source>
</evidence>
<dbReference type="GO" id="GO:0008408">
    <property type="term" value="F:3'-5' exonuclease activity"/>
    <property type="evidence" value="ECO:0007669"/>
    <property type="project" value="InterPro"/>
</dbReference>
<evidence type="ECO:0000256" key="6">
    <source>
        <dbReference type="ARBA" id="ARBA00022842"/>
    </source>
</evidence>
<evidence type="ECO:0000256" key="3">
    <source>
        <dbReference type="ARBA" id="ARBA00022723"/>
    </source>
</evidence>